<name>A0A368EVJ8_ANCCA</name>
<feature type="compositionally biased region" description="Basic and acidic residues" evidence="1">
    <location>
        <begin position="10"/>
        <end position="31"/>
    </location>
</feature>
<feature type="compositionally biased region" description="Polar residues" evidence="1">
    <location>
        <begin position="40"/>
        <end position="49"/>
    </location>
</feature>
<reference evidence="2 3" key="1">
    <citation type="submission" date="2014-10" db="EMBL/GenBank/DDBJ databases">
        <title>Draft genome of the hookworm Ancylostoma caninum.</title>
        <authorList>
            <person name="Mitreva M."/>
        </authorList>
    </citation>
    <scope>NUCLEOTIDE SEQUENCE [LARGE SCALE GENOMIC DNA]</scope>
    <source>
        <strain evidence="2 3">Baltimore</strain>
    </source>
</reference>
<comment type="caution">
    <text evidence="2">The sequence shown here is derived from an EMBL/GenBank/DDBJ whole genome shotgun (WGS) entry which is preliminary data.</text>
</comment>
<evidence type="ECO:0000313" key="2">
    <source>
        <dbReference type="EMBL" id="RCN23642.1"/>
    </source>
</evidence>
<dbReference type="Proteomes" id="UP000252519">
    <property type="component" value="Unassembled WGS sequence"/>
</dbReference>
<dbReference type="AlphaFoldDB" id="A0A368EVJ8"/>
<evidence type="ECO:0000256" key="1">
    <source>
        <dbReference type="SAM" id="MobiDB-lite"/>
    </source>
</evidence>
<protein>
    <submittedName>
        <fullName evidence="2">Uncharacterized protein</fullName>
    </submittedName>
</protein>
<organism evidence="2 3">
    <name type="scientific">Ancylostoma caninum</name>
    <name type="common">Dog hookworm</name>
    <dbReference type="NCBI Taxonomy" id="29170"/>
    <lineage>
        <taxon>Eukaryota</taxon>
        <taxon>Metazoa</taxon>
        <taxon>Ecdysozoa</taxon>
        <taxon>Nematoda</taxon>
        <taxon>Chromadorea</taxon>
        <taxon>Rhabditida</taxon>
        <taxon>Rhabditina</taxon>
        <taxon>Rhabditomorpha</taxon>
        <taxon>Strongyloidea</taxon>
        <taxon>Ancylostomatidae</taxon>
        <taxon>Ancylostomatinae</taxon>
        <taxon>Ancylostoma</taxon>
    </lineage>
</organism>
<keyword evidence="3" id="KW-1185">Reference proteome</keyword>
<feature type="region of interest" description="Disordered" evidence="1">
    <location>
        <begin position="1"/>
        <end position="60"/>
    </location>
</feature>
<accession>A0A368EVJ8</accession>
<proteinExistence type="predicted"/>
<gene>
    <name evidence="2" type="ORF">ANCCAN_30671</name>
</gene>
<sequence length="60" mass="6720">MEEVDALAPDSKEWEPSEKKITSKETAQKQRDKSRKSKASAVTETTQPSVILDVDTQKSQ</sequence>
<dbReference type="EMBL" id="JOJR01025286">
    <property type="protein sequence ID" value="RCN23642.1"/>
    <property type="molecule type" value="Genomic_DNA"/>
</dbReference>
<evidence type="ECO:0000313" key="3">
    <source>
        <dbReference type="Proteomes" id="UP000252519"/>
    </source>
</evidence>